<sequence length="891" mass="94381">MSPPGASPPPHPPGPARRLLERLVAGDPAGPSILGDLHEDFVRVARRRGGFAARWWYRREVVALALDRGAAASSSLLRRNGPVHDMLFRPGWMQDARVGLRRFRREPGFALLLVLVIGLGVGATTAVYSVLRPLLIAPLPFEHPERLVWVENDGDRGSLSSVTSRTSNLRDFRASSRSFDGVTGYFAFFEQSSYALSGDGPPEELVGVGVADDFLDVLGVTPALGRDFTPEEGAWNGPPAVMLTHRLFTNRFEADPDIVGRTITLNGRGWEVVGVLPPSFDFSSVFKPGVPVDILVPFAISDETDRWGNTLSIVGRLRDDASVESAQADLDALLSGIAEAQPDRWGLAARVSPLRDYVSGAFRPVLFLLAGAAGTVILLVCVNVANVLLARSPRRSREIAVRRALGATRGQVVRQQLVESVMLATAGGGVGVLIATLVSRGVARTSGVDIPLLSSVQVEGSALVIALMSALVTGVAVGILPALRAADGSESGTLRSGGRGSSHGKGTRGLLEGLVVAEVAIACVLLLAGGLFLRSFQQVLEVDLGFEPEGALAWTLNPGGAFESVTEEADFYREVSRQLSDLPGVESVGLIDALPLGKNRSWMVRADHQLPSDPPSEIFPHLADPGYRAAMRIPLVEGRDLAWTDTDETDPVVLLNESASAALFPGESAVGRDVMLGPNAWRVVGVVADVRHVGPERPAGLQVYFPITQLWDYGTLDLVVRSDRAAAEVADAVSATLSGLDASMPTRQVTPLPASVDRIVSPRRFALRILSAFGVVALVLVALGIYGVLSHSVSERRKEIAIRMAVGATAESVRRSLVLRTAVLALAGLVIGLAVGLVGTRTVESLLFGVAPTDPLTLVGLTGLLLGVSLLSGTVPAVRASRTNSARVLKE</sequence>
<dbReference type="Pfam" id="PF02687">
    <property type="entry name" value="FtsX"/>
    <property type="match status" value="2"/>
</dbReference>
<evidence type="ECO:0000256" key="5">
    <source>
        <dbReference type="ARBA" id="ARBA00023136"/>
    </source>
</evidence>
<feature type="transmembrane region" description="Helical" evidence="7">
    <location>
        <begin position="421"/>
        <end position="442"/>
    </location>
</feature>
<feature type="transmembrane region" description="Helical" evidence="7">
    <location>
        <begin position="365"/>
        <end position="389"/>
    </location>
</feature>
<name>A0ABU9E8D4_9BACT</name>
<feature type="domain" description="ABC3 transporter permease C-terminal" evidence="8">
    <location>
        <begin position="373"/>
        <end position="486"/>
    </location>
</feature>
<keyword evidence="11" id="KW-1185">Reference proteome</keyword>
<dbReference type="InterPro" id="IPR025857">
    <property type="entry name" value="MacB_PCD"/>
</dbReference>
<comment type="similarity">
    <text evidence="6">Belongs to the ABC-4 integral membrane protein family.</text>
</comment>
<dbReference type="RefSeq" id="WP_405276934.1">
    <property type="nucleotide sequence ID" value="NZ_JBBHLI010000004.1"/>
</dbReference>
<reference evidence="10 11" key="1">
    <citation type="submission" date="2024-02" db="EMBL/GenBank/DDBJ databases">
        <title>A novel Gemmatimonadota bacterium.</title>
        <authorList>
            <person name="Du Z.-J."/>
            <person name="Ye Y.-Q."/>
        </authorList>
    </citation>
    <scope>NUCLEOTIDE SEQUENCE [LARGE SCALE GENOMIC DNA]</scope>
    <source>
        <strain evidence="10 11">DH-20</strain>
    </source>
</reference>
<accession>A0ABU9E8D4</accession>
<evidence type="ECO:0000256" key="2">
    <source>
        <dbReference type="ARBA" id="ARBA00022475"/>
    </source>
</evidence>
<evidence type="ECO:0000259" key="8">
    <source>
        <dbReference type="Pfam" id="PF02687"/>
    </source>
</evidence>
<dbReference type="Proteomes" id="UP001484239">
    <property type="component" value="Unassembled WGS sequence"/>
</dbReference>
<protein>
    <submittedName>
        <fullName evidence="10">ADOP family duplicated permease</fullName>
    </submittedName>
</protein>
<feature type="domain" description="MacB-like periplasmic core" evidence="9">
    <location>
        <begin position="111"/>
        <end position="332"/>
    </location>
</feature>
<comment type="subcellular location">
    <subcellularLocation>
        <location evidence="1">Cell membrane</location>
        <topology evidence="1">Multi-pass membrane protein</topology>
    </subcellularLocation>
</comment>
<feature type="transmembrane region" description="Helical" evidence="7">
    <location>
        <begin position="462"/>
        <end position="483"/>
    </location>
</feature>
<gene>
    <name evidence="10" type="ORF">WI372_08365</name>
</gene>
<feature type="transmembrane region" description="Helical" evidence="7">
    <location>
        <begin position="765"/>
        <end position="789"/>
    </location>
</feature>
<dbReference type="EMBL" id="JBBHLI010000004">
    <property type="protein sequence ID" value="MEK9500987.1"/>
    <property type="molecule type" value="Genomic_DNA"/>
</dbReference>
<dbReference type="NCBIfam" id="TIGR03434">
    <property type="entry name" value="ADOP"/>
    <property type="match status" value="1"/>
</dbReference>
<keyword evidence="5 7" id="KW-0472">Membrane</keyword>
<feature type="transmembrane region" description="Helical" evidence="7">
    <location>
        <begin position="509"/>
        <end position="533"/>
    </location>
</feature>
<keyword evidence="4 7" id="KW-1133">Transmembrane helix</keyword>
<dbReference type="PANTHER" id="PTHR30572:SF4">
    <property type="entry name" value="ABC TRANSPORTER PERMEASE YTRF"/>
    <property type="match status" value="1"/>
</dbReference>
<feature type="domain" description="ABC3 transporter permease C-terminal" evidence="8">
    <location>
        <begin position="772"/>
        <end position="884"/>
    </location>
</feature>
<dbReference type="InterPro" id="IPR050250">
    <property type="entry name" value="Macrolide_Exporter_MacB"/>
</dbReference>
<proteinExistence type="inferred from homology"/>
<comment type="caution">
    <text evidence="10">The sequence shown here is derived from an EMBL/GenBank/DDBJ whole genome shotgun (WGS) entry which is preliminary data.</text>
</comment>
<dbReference type="InterPro" id="IPR017800">
    <property type="entry name" value="ADOP"/>
</dbReference>
<dbReference type="PANTHER" id="PTHR30572">
    <property type="entry name" value="MEMBRANE COMPONENT OF TRANSPORTER-RELATED"/>
    <property type="match status" value="1"/>
</dbReference>
<evidence type="ECO:0000256" key="1">
    <source>
        <dbReference type="ARBA" id="ARBA00004651"/>
    </source>
</evidence>
<organism evidence="10 11">
    <name type="scientific">Gaopeijia maritima</name>
    <dbReference type="NCBI Taxonomy" id="3119007"/>
    <lineage>
        <taxon>Bacteria</taxon>
        <taxon>Pseudomonadati</taxon>
        <taxon>Gemmatimonadota</taxon>
        <taxon>Longimicrobiia</taxon>
        <taxon>Gaopeijiales</taxon>
        <taxon>Gaopeijiaceae</taxon>
        <taxon>Gaopeijia</taxon>
    </lineage>
</organism>
<keyword evidence="3 7" id="KW-0812">Transmembrane</keyword>
<evidence type="ECO:0000313" key="11">
    <source>
        <dbReference type="Proteomes" id="UP001484239"/>
    </source>
</evidence>
<evidence type="ECO:0000256" key="7">
    <source>
        <dbReference type="SAM" id="Phobius"/>
    </source>
</evidence>
<keyword evidence="2" id="KW-1003">Cell membrane</keyword>
<evidence type="ECO:0000313" key="10">
    <source>
        <dbReference type="EMBL" id="MEK9500987.1"/>
    </source>
</evidence>
<dbReference type="Pfam" id="PF12704">
    <property type="entry name" value="MacB_PCD"/>
    <property type="match status" value="2"/>
</dbReference>
<evidence type="ECO:0000256" key="3">
    <source>
        <dbReference type="ARBA" id="ARBA00022692"/>
    </source>
</evidence>
<evidence type="ECO:0000256" key="4">
    <source>
        <dbReference type="ARBA" id="ARBA00022989"/>
    </source>
</evidence>
<feature type="transmembrane region" description="Helical" evidence="7">
    <location>
        <begin position="109"/>
        <end position="131"/>
    </location>
</feature>
<evidence type="ECO:0000256" key="6">
    <source>
        <dbReference type="ARBA" id="ARBA00038076"/>
    </source>
</evidence>
<dbReference type="InterPro" id="IPR003838">
    <property type="entry name" value="ABC3_permease_C"/>
</dbReference>
<feature type="transmembrane region" description="Helical" evidence="7">
    <location>
        <begin position="858"/>
        <end position="878"/>
    </location>
</feature>
<evidence type="ECO:0000259" key="9">
    <source>
        <dbReference type="Pfam" id="PF12704"/>
    </source>
</evidence>
<feature type="domain" description="MacB-like periplasmic core" evidence="9">
    <location>
        <begin position="555"/>
        <end position="734"/>
    </location>
</feature>
<feature type="transmembrane region" description="Helical" evidence="7">
    <location>
        <begin position="817"/>
        <end position="838"/>
    </location>
</feature>